<feature type="compositionally biased region" description="Basic and acidic residues" evidence="4">
    <location>
        <begin position="610"/>
        <end position="628"/>
    </location>
</feature>
<feature type="region of interest" description="Disordered" evidence="4">
    <location>
        <begin position="294"/>
        <end position="540"/>
    </location>
</feature>
<feature type="repeat" description="ANK" evidence="3">
    <location>
        <begin position="73"/>
        <end position="105"/>
    </location>
</feature>
<dbReference type="PANTHER" id="PTHR24174:SF1">
    <property type="entry name" value="IP14385P"/>
    <property type="match status" value="1"/>
</dbReference>
<accession>A0AAN8WF56</accession>
<sequence length="714" mass="79680">MFIQNGVVRRSWPFLSVSGKGVGKIRLKRSGPSVSDTVIKDKYSLYYEKQVIDIDKNIPENSLMLILEKNNKGGETALHCAAQYGHTDLAQMLVARGGDPTLLNLQAETAMDLAAQYGRLETVELLVRAHPDLLRPYTAAAATAAVFPHTPLHRASRNGHREVVKFLLAHGHHVNVRTGQGAPLHEAALCGKVDVVRVLLEAGADPEVRDDTGHTVIDNISLINTPVTQEITSLIKCHGRLINLDDDDDDEEGAGDPPSWPPPVWPPPSLPPIPTPSDLGSPYENVLIPTILRRDPDGESCRLPERASSRASDRESRTSDKESRTSDRESRLSDRDGRTSVASRVSEATSDWSIYDVPPPPKTVSSDRGSISYRSQTSECGDDDGVYEVPPPPRSCRSSSTSLRSSRDSRHLRPPSDELLPQPVTSPGSISSNSTAVPRRNTVTGGTDSSGSKVVEPVPPPKPPRRSKCPPSPAPDGEQELPTYETIYFKGQEQSDYENVDVQQHHSMSRLPTYTLTQDSSDSEYETMKSHHPSHAHSNRMYSTIAFKPVKSRRTSKMKDPHVYENTIHRYENLKERYDSMQEKKHRKDQYSHLHQGNENVYGQRQLQDNWDRKNNLRDRNENVRDRAQTMPRRIRTISTKSEGHISSDDSDSDHRPKSLEFRDKKINVNIPLSPTNYHQPPTPDHPPPSARQAQISIHAKIQTVSQQPVSIDI</sequence>
<dbReference type="GO" id="GO:0005829">
    <property type="term" value="C:cytosol"/>
    <property type="evidence" value="ECO:0007669"/>
    <property type="project" value="TreeGrafter"/>
</dbReference>
<feature type="compositionally biased region" description="Basic and acidic residues" evidence="4">
    <location>
        <begin position="294"/>
        <end position="338"/>
    </location>
</feature>
<dbReference type="Proteomes" id="UP001381693">
    <property type="component" value="Unassembled WGS sequence"/>
</dbReference>
<reference evidence="5 6" key="1">
    <citation type="submission" date="2023-11" db="EMBL/GenBank/DDBJ databases">
        <title>Halocaridina rubra genome assembly.</title>
        <authorList>
            <person name="Smith C."/>
        </authorList>
    </citation>
    <scope>NUCLEOTIDE SEQUENCE [LARGE SCALE GENOMIC DNA]</scope>
    <source>
        <strain evidence="5">EP-1</strain>
        <tissue evidence="5">Whole</tissue>
    </source>
</reference>
<dbReference type="EMBL" id="JAXCGZ010020858">
    <property type="protein sequence ID" value="KAK7065190.1"/>
    <property type="molecule type" value="Genomic_DNA"/>
</dbReference>
<keyword evidence="1" id="KW-0677">Repeat</keyword>
<feature type="repeat" description="ANK" evidence="3">
    <location>
        <begin position="147"/>
        <end position="179"/>
    </location>
</feature>
<evidence type="ECO:0000256" key="1">
    <source>
        <dbReference type="ARBA" id="ARBA00022737"/>
    </source>
</evidence>
<organism evidence="5 6">
    <name type="scientific">Halocaridina rubra</name>
    <name type="common">Hawaiian red shrimp</name>
    <dbReference type="NCBI Taxonomy" id="373956"/>
    <lineage>
        <taxon>Eukaryota</taxon>
        <taxon>Metazoa</taxon>
        <taxon>Ecdysozoa</taxon>
        <taxon>Arthropoda</taxon>
        <taxon>Crustacea</taxon>
        <taxon>Multicrustacea</taxon>
        <taxon>Malacostraca</taxon>
        <taxon>Eumalacostraca</taxon>
        <taxon>Eucarida</taxon>
        <taxon>Decapoda</taxon>
        <taxon>Pleocyemata</taxon>
        <taxon>Caridea</taxon>
        <taxon>Atyoidea</taxon>
        <taxon>Atyidae</taxon>
        <taxon>Halocaridina</taxon>
    </lineage>
</organism>
<feature type="compositionally biased region" description="Polar residues" evidence="4">
    <location>
        <begin position="501"/>
        <end position="520"/>
    </location>
</feature>
<dbReference type="Gene3D" id="1.25.40.20">
    <property type="entry name" value="Ankyrin repeat-containing domain"/>
    <property type="match status" value="1"/>
</dbReference>
<feature type="compositionally biased region" description="Pro residues" evidence="4">
    <location>
        <begin position="258"/>
        <end position="275"/>
    </location>
</feature>
<dbReference type="PRINTS" id="PR01415">
    <property type="entry name" value="ANKYRIN"/>
</dbReference>
<evidence type="ECO:0000256" key="3">
    <source>
        <dbReference type="PROSITE-ProRule" id="PRU00023"/>
    </source>
</evidence>
<evidence type="ECO:0000256" key="2">
    <source>
        <dbReference type="ARBA" id="ARBA00023043"/>
    </source>
</evidence>
<dbReference type="InterPro" id="IPR033635">
    <property type="entry name" value="ANKS1/Caskin"/>
</dbReference>
<name>A0AAN8WF56_HALRR</name>
<feature type="compositionally biased region" description="Pro residues" evidence="4">
    <location>
        <begin position="681"/>
        <end position="690"/>
    </location>
</feature>
<feature type="compositionally biased region" description="Polar residues" evidence="4">
    <location>
        <begin position="671"/>
        <end position="680"/>
    </location>
</feature>
<dbReference type="Pfam" id="PF12796">
    <property type="entry name" value="Ank_2"/>
    <property type="match status" value="2"/>
</dbReference>
<dbReference type="AlphaFoldDB" id="A0AAN8WF56"/>
<dbReference type="InterPro" id="IPR036770">
    <property type="entry name" value="Ankyrin_rpt-contain_sf"/>
</dbReference>
<dbReference type="SMART" id="SM00248">
    <property type="entry name" value="ANK"/>
    <property type="match status" value="4"/>
</dbReference>
<feature type="compositionally biased region" description="Polar residues" evidence="4">
    <location>
        <begin position="423"/>
        <end position="447"/>
    </location>
</feature>
<dbReference type="SUPFAM" id="SSF48403">
    <property type="entry name" value="Ankyrin repeat"/>
    <property type="match status" value="1"/>
</dbReference>
<feature type="region of interest" description="Disordered" evidence="4">
    <location>
        <begin position="581"/>
        <end position="695"/>
    </location>
</feature>
<feature type="compositionally biased region" description="Polar residues" evidence="4">
    <location>
        <begin position="593"/>
        <end position="609"/>
    </location>
</feature>
<evidence type="ECO:0000313" key="6">
    <source>
        <dbReference type="Proteomes" id="UP001381693"/>
    </source>
</evidence>
<dbReference type="InterPro" id="IPR002110">
    <property type="entry name" value="Ankyrin_rpt"/>
</dbReference>
<gene>
    <name evidence="5" type="primary">ANKS1A_1</name>
    <name evidence="5" type="ORF">SK128_024628</name>
</gene>
<feature type="compositionally biased region" description="Polar residues" evidence="4">
    <location>
        <begin position="363"/>
        <end position="379"/>
    </location>
</feature>
<feature type="compositionally biased region" description="Basic and acidic residues" evidence="4">
    <location>
        <begin position="405"/>
        <end position="416"/>
    </location>
</feature>
<dbReference type="PROSITE" id="PS50297">
    <property type="entry name" value="ANK_REP_REGION"/>
    <property type="match status" value="3"/>
</dbReference>
<comment type="caution">
    <text evidence="5">The sequence shown here is derived from an EMBL/GenBank/DDBJ whole genome shotgun (WGS) entry which is preliminary data.</text>
</comment>
<protein>
    <submittedName>
        <fullName evidence="5">Ankyrin repeat</fullName>
    </submittedName>
</protein>
<feature type="repeat" description="ANK" evidence="3">
    <location>
        <begin position="179"/>
        <end position="211"/>
    </location>
</feature>
<evidence type="ECO:0000256" key="4">
    <source>
        <dbReference type="SAM" id="MobiDB-lite"/>
    </source>
</evidence>
<feature type="compositionally biased region" description="Basic and acidic residues" evidence="4">
    <location>
        <begin position="642"/>
        <end position="667"/>
    </location>
</feature>
<keyword evidence="6" id="KW-1185">Reference proteome</keyword>
<feature type="compositionally biased region" description="Low complexity" evidence="4">
    <location>
        <begin position="395"/>
        <end position="404"/>
    </location>
</feature>
<dbReference type="PANTHER" id="PTHR24174">
    <property type="entry name" value="ANKYRIN REPEAT AND STERILE ALPHA MOTIF DOMAIN-CONTAINING PROTEIN 1"/>
    <property type="match status" value="1"/>
</dbReference>
<feature type="compositionally biased region" description="Polar residues" evidence="4">
    <location>
        <begin position="340"/>
        <end position="352"/>
    </location>
</feature>
<proteinExistence type="predicted"/>
<feature type="region of interest" description="Disordered" evidence="4">
    <location>
        <begin position="243"/>
        <end position="282"/>
    </location>
</feature>
<evidence type="ECO:0000313" key="5">
    <source>
        <dbReference type="EMBL" id="KAK7065190.1"/>
    </source>
</evidence>
<dbReference type="PROSITE" id="PS50088">
    <property type="entry name" value="ANK_REPEAT"/>
    <property type="match status" value="3"/>
</dbReference>
<keyword evidence="2 3" id="KW-0040">ANK repeat</keyword>
<feature type="compositionally biased region" description="Acidic residues" evidence="4">
    <location>
        <begin position="244"/>
        <end position="254"/>
    </location>
</feature>